<dbReference type="InterPro" id="IPR020904">
    <property type="entry name" value="Sc_DH/Rdtase_CS"/>
</dbReference>
<proteinExistence type="inferred from homology"/>
<dbReference type="SUPFAM" id="SSF51735">
    <property type="entry name" value="NAD(P)-binding Rossmann-fold domains"/>
    <property type="match status" value="1"/>
</dbReference>
<organism evidence="4 5">
    <name type="scientific">Paenibacillus residui</name>
    <dbReference type="NCBI Taxonomy" id="629724"/>
    <lineage>
        <taxon>Bacteria</taxon>
        <taxon>Bacillati</taxon>
        <taxon>Bacillota</taxon>
        <taxon>Bacilli</taxon>
        <taxon>Bacillales</taxon>
        <taxon>Paenibacillaceae</taxon>
        <taxon>Paenibacillus</taxon>
    </lineage>
</organism>
<evidence type="ECO:0000256" key="1">
    <source>
        <dbReference type="ARBA" id="ARBA00006484"/>
    </source>
</evidence>
<dbReference type="EC" id="1.-.-.-" evidence="4"/>
<evidence type="ECO:0000313" key="4">
    <source>
        <dbReference type="EMBL" id="MFD0872227.1"/>
    </source>
</evidence>
<evidence type="ECO:0000256" key="2">
    <source>
        <dbReference type="ARBA" id="ARBA00023002"/>
    </source>
</evidence>
<dbReference type="RefSeq" id="WP_150959691.1">
    <property type="nucleotide sequence ID" value="NZ_JBHTIU010000104.1"/>
</dbReference>
<comment type="caution">
    <text evidence="4">The sequence shown here is derived from an EMBL/GenBank/DDBJ whole genome shotgun (WGS) entry which is preliminary data.</text>
</comment>
<dbReference type="PANTHER" id="PTHR44196">
    <property type="entry name" value="DEHYDROGENASE/REDUCTASE SDR FAMILY MEMBER 7B"/>
    <property type="match status" value="1"/>
</dbReference>
<reference evidence="5" key="1">
    <citation type="journal article" date="2019" name="Int. J. Syst. Evol. Microbiol.">
        <title>The Global Catalogue of Microorganisms (GCM) 10K type strain sequencing project: providing services to taxonomists for standard genome sequencing and annotation.</title>
        <authorList>
            <consortium name="The Broad Institute Genomics Platform"/>
            <consortium name="The Broad Institute Genome Sequencing Center for Infectious Disease"/>
            <person name="Wu L."/>
            <person name="Ma J."/>
        </authorList>
    </citation>
    <scope>NUCLEOTIDE SEQUENCE [LARGE SCALE GENOMIC DNA]</scope>
    <source>
        <strain evidence="5">CCUG 57263</strain>
    </source>
</reference>
<evidence type="ECO:0000313" key="5">
    <source>
        <dbReference type="Proteomes" id="UP001597120"/>
    </source>
</evidence>
<dbReference type="PROSITE" id="PS00061">
    <property type="entry name" value="ADH_SHORT"/>
    <property type="match status" value="1"/>
</dbReference>
<dbReference type="EMBL" id="JBHTIU010000104">
    <property type="protein sequence ID" value="MFD0872227.1"/>
    <property type="molecule type" value="Genomic_DNA"/>
</dbReference>
<keyword evidence="5" id="KW-1185">Reference proteome</keyword>
<dbReference type="GO" id="GO:0016491">
    <property type="term" value="F:oxidoreductase activity"/>
    <property type="evidence" value="ECO:0007669"/>
    <property type="project" value="UniProtKB-KW"/>
</dbReference>
<dbReference type="PRINTS" id="PR00080">
    <property type="entry name" value="SDRFAMILY"/>
</dbReference>
<dbReference type="PANTHER" id="PTHR44196:SF1">
    <property type="entry name" value="DEHYDROGENASE_REDUCTASE SDR FAMILY MEMBER 7B"/>
    <property type="match status" value="1"/>
</dbReference>
<dbReference type="Gene3D" id="3.40.50.720">
    <property type="entry name" value="NAD(P)-binding Rossmann-like Domain"/>
    <property type="match status" value="1"/>
</dbReference>
<name>A0ABW3DFI7_9BACL</name>
<dbReference type="Pfam" id="PF00106">
    <property type="entry name" value="adh_short"/>
    <property type="match status" value="1"/>
</dbReference>
<dbReference type="PIRSF" id="PIRSF000126">
    <property type="entry name" value="11-beta-HSD1"/>
    <property type="match status" value="1"/>
</dbReference>
<dbReference type="PRINTS" id="PR00081">
    <property type="entry name" value="GDHRDH"/>
</dbReference>
<accession>A0ABW3DFI7</accession>
<protein>
    <submittedName>
        <fullName evidence="4">SDR family NAD(P)-dependent oxidoreductase</fullName>
        <ecNumber evidence="4">1.-.-.-</ecNumber>
    </submittedName>
</protein>
<dbReference type="InterPro" id="IPR036291">
    <property type="entry name" value="NAD(P)-bd_dom_sf"/>
</dbReference>
<gene>
    <name evidence="4" type="ORF">ACFQ03_24200</name>
</gene>
<sequence length="260" mass="28518">MPKSIAGQIIVVTGASSGIGELLSRKIAAEGAFPVMMARSEDKLRQISEEIQEEHEWMPVDVRDEDQVNRAMAQVLSKHGRIDVLVNNAGYGIFERLEDASMSSIEDMMDVNYFGTVRCIKAVLPHMMKAGSGQIVNIASMAGKVGSAKSTGYSATKHAVLGFTNCLRQELAGTGITVSSVNPGPIDTPFFDRADPSGQYVKNISWFMLKPEQVVQAIIQVIHRKKAEVDLPFVAGIGSKMYQLFPRWADRLFASVLNRK</sequence>
<dbReference type="Proteomes" id="UP001597120">
    <property type="component" value="Unassembled WGS sequence"/>
</dbReference>
<dbReference type="InterPro" id="IPR002347">
    <property type="entry name" value="SDR_fam"/>
</dbReference>
<keyword evidence="2 4" id="KW-0560">Oxidoreductase</keyword>
<evidence type="ECO:0000256" key="3">
    <source>
        <dbReference type="RuleBase" id="RU000363"/>
    </source>
</evidence>
<comment type="similarity">
    <text evidence="1 3">Belongs to the short-chain dehydrogenases/reductases (SDR) family.</text>
</comment>